<keyword evidence="2 7" id="KW-0699">rRNA-binding</keyword>
<evidence type="ECO:0000256" key="9">
    <source>
        <dbReference type="RuleBase" id="RU004006"/>
    </source>
</evidence>
<dbReference type="AlphaFoldDB" id="A0A833GYP4"/>
<evidence type="ECO:0000256" key="8">
    <source>
        <dbReference type="RuleBase" id="RU004005"/>
    </source>
</evidence>
<dbReference type="SUPFAM" id="SSF54843">
    <property type="entry name" value="Ribosomal protein L22"/>
    <property type="match status" value="1"/>
</dbReference>
<comment type="function">
    <text evidence="7">The globular domain of the protein is located near the polypeptide exit tunnel on the outside of the subunit, while an extended beta-hairpin is found that lines the wall of the exit tunnel in the center of the 70S ribosome.</text>
</comment>
<dbReference type="InterPro" id="IPR036394">
    <property type="entry name" value="Ribosomal_uL22_sf"/>
</dbReference>
<evidence type="ECO:0000256" key="1">
    <source>
        <dbReference type="ARBA" id="ARBA00009451"/>
    </source>
</evidence>
<dbReference type="InterPro" id="IPR047867">
    <property type="entry name" value="Ribosomal_uL22_bac/org-type"/>
</dbReference>
<dbReference type="GO" id="GO:0022625">
    <property type="term" value="C:cytosolic large ribosomal subunit"/>
    <property type="evidence" value="ECO:0007669"/>
    <property type="project" value="TreeGrafter"/>
</dbReference>
<dbReference type="NCBIfam" id="TIGR01044">
    <property type="entry name" value="rplV_bact"/>
    <property type="match status" value="1"/>
</dbReference>
<comment type="similarity">
    <text evidence="1 7 8">Belongs to the universal ribosomal protein uL22 family.</text>
</comment>
<dbReference type="InterPro" id="IPR001063">
    <property type="entry name" value="Ribosomal_uL22"/>
</dbReference>
<evidence type="ECO:0000256" key="6">
    <source>
        <dbReference type="ARBA" id="ARBA00035207"/>
    </source>
</evidence>
<comment type="caution">
    <text evidence="11">The sequence shown here is derived from an EMBL/GenBank/DDBJ whole genome shotgun (WGS) entry which is preliminary data.</text>
</comment>
<dbReference type="Gene3D" id="3.90.470.10">
    <property type="entry name" value="Ribosomal protein L22/L17"/>
    <property type="match status" value="1"/>
</dbReference>
<sequence length="111" mass="12647">MEAKAVSRFLMISPRKVRLVADEVRGFPVDEALNILQFMPKKGARFLEKAIQSAKANLLNNSTGVKEDRMFVKKVYVDQGPTLKRFRPRARGRAMRRLKKTSNITVVIGDE</sequence>
<evidence type="ECO:0000256" key="5">
    <source>
        <dbReference type="ARBA" id="ARBA00023274"/>
    </source>
</evidence>
<dbReference type="GO" id="GO:0006412">
    <property type="term" value="P:translation"/>
    <property type="evidence" value="ECO:0007669"/>
    <property type="project" value="UniProtKB-UniRule"/>
</dbReference>
<dbReference type="RefSeq" id="WP_002775070.1">
    <property type="nucleotide sequence ID" value="NZ_JQDG01000039.1"/>
</dbReference>
<name>A0A833GYP4_9LEPT</name>
<dbReference type="Proteomes" id="UP000460298">
    <property type="component" value="Unassembled WGS sequence"/>
</dbReference>
<dbReference type="PROSITE" id="PS00464">
    <property type="entry name" value="RIBOSOMAL_L22"/>
    <property type="match status" value="1"/>
</dbReference>
<dbReference type="HAMAP" id="MF_01331_B">
    <property type="entry name" value="Ribosomal_uL22_B"/>
    <property type="match status" value="1"/>
</dbReference>
<gene>
    <name evidence="7" type="primary">rplV</name>
    <name evidence="11" type="ORF">F9K24_17355</name>
</gene>
<dbReference type="InterPro" id="IPR018260">
    <property type="entry name" value="Ribosomal_uL22_CS"/>
</dbReference>
<dbReference type="OrthoDB" id="9805969at2"/>
<evidence type="ECO:0000256" key="2">
    <source>
        <dbReference type="ARBA" id="ARBA00022730"/>
    </source>
</evidence>
<dbReference type="GO" id="GO:0019843">
    <property type="term" value="F:rRNA binding"/>
    <property type="evidence" value="ECO:0007669"/>
    <property type="project" value="UniProtKB-UniRule"/>
</dbReference>
<accession>A0A833GYP4</accession>
<protein>
    <recommendedName>
        <fullName evidence="6 7">Large ribosomal subunit protein uL22</fullName>
    </recommendedName>
</protein>
<comment type="function">
    <text evidence="7 10">This protein binds specifically to 23S rRNA; its binding is stimulated by other ribosomal proteins, e.g., L4, L17, and L20. It is important during the early stages of 50S assembly. It makes multiple contacts with different domains of the 23S rRNA in the assembled 50S subunit and ribosome.</text>
</comment>
<dbReference type="InterPro" id="IPR005727">
    <property type="entry name" value="Ribosomal_uL22_bac/chlpt-type"/>
</dbReference>
<keyword evidence="4 7" id="KW-0689">Ribosomal protein</keyword>
<evidence type="ECO:0000256" key="7">
    <source>
        <dbReference type="HAMAP-Rule" id="MF_01331"/>
    </source>
</evidence>
<evidence type="ECO:0000256" key="4">
    <source>
        <dbReference type="ARBA" id="ARBA00022980"/>
    </source>
</evidence>
<organism evidence="11 12">
    <name type="scientific">Leptonema illini</name>
    <dbReference type="NCBI Taxonomy" id="183"/>
    <lineage>
        <taxon>Bacteria</taxon>
        <taxon>Pseudomonadati</taxon>
        <taxon>Spirochaetota</taxon>
        <taxon>Spirochaetia</taxon>
        <taxon>Leptospirales</taxon>
        <taxon>Leptospiraceae</taxon>
        <taxon>Leptonema</taxon>
    </lineage>
</organism>
<evidence type="ECO:0000313" key="11">
    <source>
        <dbReference type="EMBL" id="KAB2930205.1"/>
    </source>
</evidence>
<dbReference type="GO" id="GO:0003735">
    <property type="term" value="F:structural constituent of ribosome"/>
    <property type="evidence" value="ECO:0007669"/>
    <property type="project" value="InterPro"/>
</dbReference>
<evidence type="ECO:0000256" key="3">
    <source>
        <dbReference type="ARBA" id="ARBA00022884"/>
    </source>
</evidence>
<dbReference type="Pfam" id="PF00237">
    <property type="entry name" value="Ribosomal_L22"/>
    <property type="match status" value="1"/>
</dbReference>
<dbReference type="CDD" id="cd00336">
    <property type="entry name" value="Ribosomal_L22"/>
    <property type="match status" value="1"/>
</dbReference>
<evidence type="ECO:0000256" key="10">
    <source>
        <dbReference type="RuleBase" id="RU004008"/>
    </source>
</evidence>
<dbReference type="PANTHER" id="PTHR13501:SF8">
    <property type="entry name" value="LARGE RIBOSOMAL SUBUNIT PROTEIN UL22M"/>
    <property type="match status" value="1"/>
</dbReference>
<keyword evidence="3 7" id="KW-0694">RNA-binding</keyword>
<dbReference type="EMBL" id="WBUI01000022">
    <property type="protein sequence ID" value="KAB2930205.1"/>
    <property type="molecule type" value="Genomic_DNA"/>
</dbReference>
<comment type="subunit">
    <text evidence="7 9">Part of the 50S ribosomal subunit.</text>
</comment>
<evidence type="ECO:0000313" key="12">
    <source>
        <dbReference type="Proteomes" id="UP000460298"/>
    </source>
</evidence>
<keyword evidence="5 7" id="KW-0687">Ribonucleoprotein</keyword>
<reference evidence="11 12" key="1">
    <citation type="submission" date="2019-10" db="EMBL/GenBank/DDBJ databases">
        <title>Extracellular Electron Transfer in a Candidatus Methanoperedens spp. Enrichment Culture.</title>
        <authorList>
            <person name="Berger S."/>
            <person name="Rangel Shaw D."/>
            <person name="Berben T."/>
            <person name="In 'T Zandt M."/>
            <person name="Frank J."/>
            <person name="Reimann J."/>
            <person name="Jetten M.S.M."/>
            <person name="Welte C.U."/>
        </authorList>
    </citation>
    <scope>NUCLEOTIDE SEQUENCE [LARGE SCALE GENOMIC DNA]</scope>
    <source>
        <strain evidence="11">SB12</strain>
    </source>
</reference>
<dbReference type="PANTHER" id="PTHR13501">
    <property type="entry name" value="CHLOROPLAST 50S RIBOSOMAL PROTEIN L22-RELATED"/>
    <property type="match status" value="1"/>
</dbReference>
<proteinExistence type="inferred from homology"/>